<dbReference type="PANTHER" id="PTHR11741:SF0">
    <property type="entry name" value="ELONGATION FACTOR TS, MITOCHONDRIAL"/>
    <property type="match status" value="1"/>
</dbReference>
<evidence type="ECO:0000259" key="6">
    <source>
        <dbReference type="Pfam" id="PF00889"/>
    </source>
</evidence>
<feature type="domain" description="Translation elongation factor EFTs/EF1B dimerisation" evidence="6">
    <location>
        <begin position="71"/>
        <end position="276"/>
    </location>
</feature>
<evidence type="ECO:0000256" key="5">
    <source>
        <dbReference type="HAMAP-Rule" id="MF_00050"/>
    </source>
</evidence>
<sequence>MTVSPQDVKKLRSKTGAGMGDCKKALVEADGNFDEAEKILKKQGLASAAKRSDRQTSEGSVFFAQNAERLIMAEIRCETDFVAMNEEFLKLGDAVARQALSENLSEANEALTTKVQEAVLALKENLNIARIANIAIGANDTIASYSHNNGLIGTAVILHCEGDCSDTQALAELGRNLAMHLAAYQPAFLDSSQVDAKVLAEQEEIFRERAVKENIPEKAREGYLKGQLKKWLAECCFLDQGFVKEPKKTVSKILQDFSKQNGAEVTLKAYEILRVGAEV</sequence>
<evidence type="ECO:0000313" key="8">
    <source>
        <dbReference type="Proteomes" id="UP001228690"/>
    </source>
</evidence>
<evidence type="ECO:0000256" key="2">
    <source>
        <dbReference type="ARBA" id="ARBA00016956"/>
    </source>
</evidence>
<dbReference type="Gene3D" id="1.10.286.20">
    <property type="match status" value="1"/>
</dbReference>
<dbReference type="GO" id="GO:0003746">
    <property type="term" value="F:translation elongation factor activity"/>
    <property type="evidence" value="ECO:0007669"/>
    <property type="project" value="UniProtKB-KW"/>
</dbReference>
<evidence type="ECO:0000256" key="4">
    <source>
        <dbReference type="ARBA" id="ARBA00022917"/>
    </source>
</evidence>
<accession>A0ABY8MDN1</accession>
<evidence type="ECO:0000313" key="7">
    <source>
        <dbReference type="EMBL" id="WGK68076.1"/>
    </source>
</evidence>
<gene>
    <name evidence="5 7" type="primary">tsf</name>
    <name evidence="7" type="ORF">P0082_06225</name>
</gene>
<evidence type="ECO:0000256" key="1">
    <source>
        <dbReference type="ARBA" id="ARBA00005532"/>
    </source>
</evidence>
<dbReference type="InterPro" id="IPR014039">
    <property type="entry name" value="Transl_elong_EFTs/EF1B_dimer"/>
</dbReference>
<dbReference type="InterPro" id="IPR001816">
    <property type="entry name" value="Transl_elong_EFTs/EF1B"/>
</dbReference>
<keyword evidence="5" id="KW-0963">Cytoplasm</keyword>
<name>A0ABY8MDN1_9SPIO</name>
<dbReference type="PANTHER" id="PTHR11741">
    <property type="entry name" value="ELONGATION FACTOR TS"/>
    <property type="match status" value="1"/>
</dbReference>
<keyword evidence="4 5" id="KW-0648">Protein biosynthesis</keyword>
<reference evidence="7 8" key="1">
    <citation type="submission" date="2023-04" db="EMBL/GenBank/DDBJ databases">
        <title>Spirochaete genome identified in red abalone sample constitutes a novel genus.</title>
        <authorList>
            <person name="Sharma S.P."/>
            <person name="Purcell C.M."/>
            <person name="Hyde J.R."/>
            <person name="Severin A.J."/>
        </authorList>
    </citation>
    <scope>NUCLEOTIDE SEQUENCE [LARGE SCALE GENOMIC DNA]</scope>
    <source>
        <strain evidence="7 8">SP-2023</strain>
    </source>
</reference>
<dbReference type="PROSITE" id="PS01126">
    <property type="entry name" value="EF_TS_1"/>
    <property type="match status" value="1"/>
</dbReference>
<organism evidence="7 8">
    <name type="scientific">Candidatus Haliotispira prima</name>
    <dbReference type="NCBI Taxonomy" id="3034016"/>
    <lineage>
        <taxon>Bacteria</taxon>
        <taxon>Pseudomonadati</taxon>
        <taxon>Spirochaetota</taxon>
        <taxon>Spirochaetia</taxon>
        <taxon>Spirochaetales</taxon>
        <taxon>Spirochaetaceae</taxon>
        <taxon>Candidatus Haliotispira</taxon>
    </lineage>
</organism>
<dbReference type="RefSeq" id="WP_326926241.1">
    <property type="nucleotide sequence ID" value="NZ_CP123443.1"/>
</dbReference>
<evidence type="ECO:0000256" key="3">
    <source>
        <dbReference type="ARBA" id="ARBA00022768"/>
    </source>
</evidence>
<dbReference type="InterPro" id="IPR036402">
    <property type="entry name" value="EF-Ts_dimer_sf"/>
</dbReference>
<dbReference type="HAMAP" id="MF_00050">
    <property type="entry name" value="EF_Ts"/>
    <property type="match status" value="1"/>
</dbReference>
<dbReference type="EMBL" id="CP123443">
    <property type="protein sequence ID" value="WGK68076.1"/>
    <property type="molecule type" value="Genomic_DNA"/>
</dbReference>
<proteinExistence type="inferred from homology"/>
<dbReference type="InterPro" id="IPR018101">
    <property type="entry name" value="Transl_elong_Ts_CS"/>
</dbReference>
<comment type="subcellular location">
    <subcellularLocation>
        <location evidence="5">Cytoplasm</location>
    </subcellularLocation>
</comment>
<dbReference type="NCBIfam" id="TIGR00116">
    <property type="entry name" value="tsf"/>
    <property type="match status" value="1"/>
</dbReference>
<feature type="region of interest" description="Involved in Mg(2+) ion dislocation from EF-Tu" evidence="5">
    <location>
        <begin position="79"/>
        <end position="82"/>
    </location>
</feature>
<dbReference type="Gene3D" id="3.30.479.20">
    <property type="entry name" value="Elongation factor Ts, dimerisation domain"/>
    <property type="match status" value="2"/>
</dbReference>
<protein>
    <recommendedName>
        <fullName evidence="2 5">Elongation factor Ts</fullName>
        <shortName evidence="5">EF-Ts</shortName>
    </recommendedName>
</protein>
<dbReference type="CDD" id="cd14275">
    <property type="entry name" value="UBA_EF-Ts"/>
    <property type="match status" value="1"/>
</dbReference>
<keyword evidence="3 5" id="KW-0251">Elongation factor</keyword>
<dbReference type="SUPFAM" id="SSF54713">
    <property type="entry name" value="Elongation factor Ts (EF-Ts), dimerisation domain"/>
    <property type="match status" value="2"/>
</dbReference>
<comment type="similarity">
    <text evidence="1 5">Belongs to the EF-Ts family.</text>
</comment>
<dbReference type="SUPFAM" id="SSF46934">
    <property type="entry name" value="UBA-like"/>
    <property type="match status" value="1"/>
</dbReference>
<dbReference type="Proteomes" id="UP001228690">
    <property type="component" value="Chromosome"/>
</dbReference>
<keyword evidence="8" id="KW-1185">Reference proteome</keyword>
<dbReference type="InterPro" id="IPR009060">
    <property type="entry name" value="UBA-like_sf"/>
</dbReference>
<dbReference type="Pfam" id="PF00889">
    <property type="entry name" value="EF_TS"/>
    <property type="match status" value="1"/>
</dbReference>
<dbReference type="Gene3D" id="1.10.8.10">
    <property type="entry name" value="DNA helicase RuvA subunit, C-terminal domain"/>
    <property type="match status" value="1"/>
</dbReference>
<comment type="function">
    <text evidence="5">Associates with the EF-Tu.GDP complex and induces the exchange of GDP to GTP. It remains bound to the aminoacyl-tRNA.EF-Tu.GTP complex up to the GTP hydrolysis stage on the ribosome.</text>
</comment>